<dbReference type="NCBIfam" id="TIGR00652">
    <property type="entry name" value="DapF"/>
    <property type="match status" value="1"/>
</dbReference>
<keyword evidence="7 9" id="KW-0413">Isomerase</keyword>
<evidence type="ECO:0000256" key="7">
    <source>
        <dbReference type="ARBA" id="ARBA00023235"/>
    </source>
</evidence>
<feature type="site" description="Could be important to modulate the pK values of the two catalytic cysteine residues" evidence="9">
    <location>
        <position position="218"/>
    </location>
</feature>
<accession>A0A1W2AVL9</accession>
<feature type="site" description="Could be important to modulate the pK values of the two catalytic cysteine residues" evidence="9">
    <location>
        <position position="169"/>
    </location>
</feature>
<feature type="active site" description="Proton donor" evidence="9">
    <location>
        <position position="76"/>
    </location>
</feature>
<feature type="binding site" evidence="9">
    <location>
        <position position="67"/>
    </location>
    <ligand>
        <name>substrate</name>
    </ligand>
</feature>
<feature type="binding site" evidence="9">
    <location>
        <position position="13"/>
    </location>
    <ligand>
        <name>substrate</name>
    </ligand>
</feature>
<feature type="binding site" evidence="9">
    <location>
        <position position="47"/>
    </location>
    <ligand>
        <name>substrate</name>
    </ligand>
</feature>
<dbReference type="FunFam" id="3.10.310.10:FF:000001">
    <property type="entry name" value="Diaminopimelate epimerase"/>
    <property type="match status" value="1"/>
</dbReference>
<evidence type="ECO:0000256" key="1">
    <source>
        <dbReference type="ARBA" id="ARBA00005196"/>
    </source>
</evidence>
<dbReference type="EMBL" id="FWXJ01000010">
    <property type="protein sequence ID" value="SMC64735.1"/>
    <property type="molecule type" value="Genomic_DNA"/>
</dbReference>
<evidence type="ECO:0000313" key="12">
    <source>
        <dbReference type="Proteomes" id="UP000192708"/>
    </source>
</evidence>
<evidence type="ECO:0000256" key="8">
    <source>
        <dbReference type="ARBA" id="ARBA00051712"/>
    </source>
</evidence>
<name>A0A1W2AVL9_9BURK</name>
<feature type="binding site" evidence="9">
    <location>
        <begin position="77"/>
        <end position="78"/>
    </location>
    <ligand>
        <name>substrate</name>
    </ligand>
</feature>
<dbReference type="AlphaFoldDB" id="A0A1W2AVL9"/>
<feature type="active site" evidence="10">
    <location>
        <position position="76"/>
    </location>
</feature>
<protein>
    <recommendedName>
        <fullName evidence="3 9">Diaminopimelate epimerase</fullName>
        <shortName evidence="9">DAP epimerase</shortName>
        <ecNumber evidence="3 9">5.1.1.7</ecNumber>
    </recommendedName>
    <alternativeName>
        <fullName evidence="9">PLP-independent amino acid racemase</fullName>
    </alternativeName>
</protein>
<dbReference type="PANTHER" id="PTHR31689:SF0">
    <property type="entry name" value="DIAMINOPIMELATE EPIMERASE"/>
    <property type="match status" value="1"/>
</dbReference>
<dbReference type="GO" id="GO:0008837">
    <property type="term" value="F:diaminopimelate epimerase activity"/>
    <property type="evidence" value="ECO:0007669"/>
    <property type="project" value="UniProtKB-UniRule"/>
</dbReference>
<keyword evidence="6 9" id="KW-0457">Lysine biosynthesis</keyword>
<evidence type="ECO:0000256" key="5">
    <source>
        <dbReference type="ARBA" id="ARBA00022605"/>
    </source>
</evidence>
<dbReference type="SUPFAM" id="SSF54506">
    <property type="entry name" value="Diaminopimelate epimerase-like"/>
    <property type="match status" value="2"/>
</dbReference>
<comment type="pathway">
    <text evidence="1 9">Amino-acid biosynthesis; L-lysine biosynthesis via DAP pathway; DL-2,6-diaminopimelate from LL-2,6-diaminopimelate: step 1/1.</text>
</comment>
<dbReference type="GO" id="GO:0005829">
    <property type="term" value="C:cytosol"/>
    <property type="evidence" value="ECO:0007669"/>
    <property type="project" value="TreeGrafter"/>
</dbReference>
<comment type="subcellular location">
    <subcellularLocation>
        <location evidence="9">Cytoplasm</location>
    </subcellularLocation>
</comment>
<evidence type="ECO:0000256" key="10">
    <source>
        <dbReference type="PROSITE-ProRule" id="PRU10125"/>
    </source>
</evidence>
<dbReference type="PANTHER" id="PTHR31689">
    <property type="entry name" value="DIAMINOPIMELATE EPIMERASE, CHLOROPLASTIC"/>
    <property type="match status" value="1"/>
</dbReference>
<comment type="similarity">
    <text evidence="2 9">Belongs to the diaminopimelate epimerase family.</text>
</comment>
<feature type="binding site" evidence="9">
    <location>
        <position position="167"/>
    </location>
    <ligand>
        <name>substrate</name>
    </ligand>
</feature>
<dbReference type="PROSITE" id="PS01326">
    <property type="entry name" value="DAP_EPIMERASE"/>
    <property type="match status" value="1"/>
</dbReference>
<keyword evidence="5 9" id="KW-0028">Amino-acid biosynthesis</keyword>
<dbReference type="Gene3D" id="3.10.310.10">
    <property type="entry name" value="Diaminopimelate Epimerase, Chain A, domain 1"/>
    <property type="match status" value="2"/>
</dbReference>
<evidence type="ECO:0000256" key="6">
    <source>
        <dbReference type="ARBA" id="ARBA00023154"/>
    </source>
</evidence>
<dbReference type="InterPro" id="IPR001653">
    <property type="entry name" value="DAP_epimerase_DapF"/>
</dbReference>
<evidence type="ECO:0000313" key="11">
    <source>
        <dbReference type="EMBL" id="SMC64735.1"/>
    </source>
</evidence>
<dbReference type="GO" id="GO:0009089">
    <property type="term" value="P:lysine biosynthetic process via diaminopimelate"/>
    <property type="evidence" value="ECO:0007669"/>
    <property type="project" value="UniProtKB-UniRule"/>
</dbReference>
<sequence length="291" mass="31841">MELHFTKMHGAGNDFIVIDGIHQDLSNMSRAQWRYLADRQFGIGADQILLIEKPTRPDAEFKYRIINHDGSEVEQCGNGSRCFVRFVREKNLTDKKQISVEVAHTLLVLSEKDHGLVEVNMGAPVLDLPLIPFHPSGLESRVTADTINYLLPTKEGSFWVTPVSMGNPHAVQIVDALDKAPVLLTGPLIEHHPSFPARVNAGFMQIIDRNTIHLRVFERGSGETLSCGTGACAAVVAGILQGVLDSPVSVHTKGGELLIEWQYANDGKNASVMMTGPAETVFEGKISVPDL</sequence>
<dbReference type="EC" id="5.1.1.7" evidence="3 9"/>
<evidence type="ECO:0000256" key="9">
    <source>
        <dbReference type="HAMAP-Rule" id="MF_00197"/>
    </source>
</evidence>
<proteinExistence type="inferred from homology"/>
<dbReference type="OrthoDB" id="9805408at2"/>
<dbReference type="Pfam" id="PF01678">
    <property type="entry name" value="DAP_epimerase"/>
    <property type="match status" value="2"/>
</dbReference>
<feature type="active site" description="Proton acceptor" evidence="9">
    <location>
        <position position="227"/>
    </location>
</feature>
<dbReference type="UniPathway" id="UPA00034">
    <property type="reaction ID" value="UER00025"/>
</dbReference>
<comment type="subunit">
    <text evidence="9">Homodimer.</text>
</comment>
<organism evidence="11 12">
    <name type="scientific">Polynucleobacter kasalickyi</name>
    <dbReference type="NCBI Taxonomy" id="1938817"/>
    <lineage>
        <taxon>Bacteria</taxon>
        <taxon>Pseudomonadati</taxon>
        <taxon>Pseudomonadota</taxon>
        <taxon>Betaproteobacteria</taxon>
        <taxon>Burkholderiales</taxon>
        <taxon>Burkholderiaceae</taxon>
        <taxon>Polynucleobacter</taxon>
    </lineage>
</organism>
<evidence type="ECO:0000256" key="2">
    <source>
        <dbReference type="ARBA" id="ARBA00010219"/>
    </source>
</evidence>
<feature type="binding site" evidence="9">
    <location>
        <begin position="228"/>
        <end position="229"/>
    </location>
    <ligand>
        <name>substrate</name>
    </ligand>
</feature>
<feature type="binding site" evidence="9">
    <location>
        <begin position="218"/>
        <end position="219"/>
    </location>
    <ligand>
        <name>substrate</name>
    </ligand>
</feature>
<evidence type="ECO:0000256" key="3">
    <source>
        <dbReference type="ARBA" id="ARBA00013080"/>
    </source>
</evidence>
<dbReference type="RefSeq" id="WP_084284130.1">
    <property type="nucleotide sequence ID" value="NZ_FWXJ01000010.1"/>
</dbReference>
<dbReference type="Proteomes" id="UP000192708">
    <property type="component" value="Unassembled WGS sequence"/>
</dbReference>
<comment type="function">
    <text evidence="9">Catalyzes the stereoinversion of LL-2,6-diaminopimelate (L,L-DAP) to meso-diaminopimelate (meso-DAP), a precursor of L-lysine and an essential component of the bacterial peptidoglycan.</text>
</comment>
<gene>
    <name evidence="9" type="primary">dapF</name>
    <name evidence="11" type="ORF">SAMN06296008_110113</name>
</gene>
<comment type="catalytic activity">
    <reaction evidence="8 9">
        <text>(2S,6S)-2,6-diaminopimelate = meso-2,6-diaminopimelate</text>
        <dbReference type="Rhea" id="RHEA:15393"/>
        <dbReference type="ChEBI" id="CHEBI:57609"/>
        <dbReference type="ChEBI" id="CHEBI:57791"/>
        <dbReference type="EC" id="5.1.1.7"/>
    </reaction>
</comment>
<keyword evidence="12" id="KW-1185">Reference proteome</keyword>
<dbReference type="STRING" id="1938817.SAMN06296008_110113"/>
<reference evidence="11 12" key="1">
    <citation type="submission" date="2017-04" db="EMBL/GenBank/DDBJ databases">
        <authorList>
            <person name="Afonso C.L."/>
            <person name="Miller P.J."/>
            <person name="Scott M.A."/>
            <person name="Spackman E."/>
            <person name="Goraichik I."/>
            <person name="Dimitrov K.M."/>
            <person name="Suarez D.L."/>
            <person name="Swayne D.E."/>
        </authorList>
    </citation>
    <scope>NUCLEOTIDE SEQUENCE [LARGE SCALE GENOMIC DNA]</scope>
    <source>
        <strain evidence="11 12">VK13</strain>
    </source>
</reference>
<dbReference type="HAMAP" id="MF_00197">
    <property type="entry name" value="DAP_epimerase"/>
    <property type="match status" value="1"/>
</dbReference>
<keyword evidence="4 9" id="KW-0963">Cytoplasm</keyword>
<evidence type="ECO:0000256" key="4">
    <source>
        <dbReference type="ARBA" id="ARBA00022490"/>
    </source>
</evidence>
<dbReference type="InterPro" id="IPR018510">
    <property type="entry name" value="DAP_epimerase_AS"/>
</dbReference>
<feature type="binding site" evidence="9">
    <location>
        <position position="200"/>
    </location>
    <ligand>
        <name>substrate</name>
    </ligand>
</feature>